<dbReference type="Gene3D" id="3.90.550.10">
    <property type="entry name" value="Spore Coat Polysaccharide Biosynthesis Protein SpsA, Chain A"/>
    <property type="match status" value="1"/>
</dbReference>
<organism evidence="7 8">
    <name type="scientific">Segniliparus rugosus (strain ATCC BAA-974 / DSM 45345 / CCUG 50838 / CIP 108380 / JCM 13579 / CDC 945)</name>
    <dbReference type="NCBI Taxonomy" id="679197"/>
    <lineage>
        <taxon>Bacteria</taxon>
        <taxon>Bacillati</taxon>
        <taxon>Actinomycetota</taxon>
        <taxon>Actinomycetes</taxon>
        <taxon>Mycobacteriales</taxon>
        <taxon>Segniliparaceae</taxon>
        <taxon>Segniliparus</taxon>
    </lineage>
</organism>
<dbReference type="EC" id="2.4.1.83" evidence="2"/>
<evidence type="ECO:0000313" key="7">
    <source>
        <dbReference type="EMBL" id="EFV13940.1"/>
    </source>
</evidence>
<dbReference type="STRING" id="679197.HMPREF9336_01192"/>
<dbReference type="InterPro" id="IPR001173">
    <property type="entry name" value="Glyco_trans_2-like"/>
</dbReference>
<dbReference type="FunFam" id="3.90.550.10:FF:000122">
    <property type="entry name" value="Dolichol-phosphate mannosyltransferase subunit 1"/>
    <property type="match status" value="1"/>
</dbReference>
<evidence type="ECO:0000313" key="8">
    <source>
        <dbReference type="Proteomes" id="UP000004816"/>
    </source>
</evidence>
<dbReference type="AlphaFoldDB" id="E5XNX1"/>
<keyword evidence="3" id="KW-0328">Glycosyltransferase</keyword>
<name>E5XNX1_SEGRC</name>
<dbReference type="InterPro" id="IPR039528">
    <property type="entry name" value="DPM1-like"/>
</dbReference>
<protein>
    <recommendedName>
        <fullName evidence="2">dolichyl-phosphate beta-D-mannosyltransferase</fullName>
        <ecNumber evidence="2">2.4.1.83</ecNumber>
    </recommendedName>
</protein>
<dbReference type="EMBL" id="ACZI02000003">
    <property type="protein sequence ID" value="EFV13940.1"/>
    <property type="molecule type" value="Genomic_DNA"/>
</dbReference>
<sequence length="243" mass="27155">MTEPKRTLVIVPTYNERENIVRILPRLFTSNPDVEALVVDDGSPDGTGQIVDELAKDEPRLHVMHRTGKGGLGSAYIAGFHWGLERCFSVLVEMDADGSHAPEQLPRLLEKIDVGADLVIGSRYVPGGTVVNWPKQREILSRGANIYARLALGTHVRDITGGFRAYRAEVLRKIDLAAVESRGYCFQIDLAWRAQLAGFTVAEAPITFTEREIGYSKMSKDIVFEAFFKVAKWGVDHRFGKRR</sequence>
<dbReference type="HOGENOM" id="CLU_033536_13_0_11"/>
<evidence type="ECO:0000259" key="6">
    <source>
        <dbReference type="Pfam" id="PF00535"/>
    </source>
</evidence>
<dbReference type="PANTHER" id="PTHR43398:SF1">
    <property type="entry name" value="DOLICHOL-PHOSPHATE MANNOSYLTRANSFERASE SUBUNIT 1"/>
    <property type="match status" value="1"/>
</dbReference>
<evidence type="ECO:0000256" key="1">
    <source>
        <dbReference type="ARBA" id="ARBA00006739"/>
    </source>
</evidence>
<reference evidence="7 8" key="1">
    <citation type="journal article" date="2011" name="Stand. Genomic Sci.">
        <title>High quality draft genome sequence of Segniliparus rugosus CDC 945(T)= (ATCC BAA-974(T)).</title>
        <authorList>
            <person name="Earl A.M."/>
            <person name="Desjardins C.A."/>
            <person name="Fitzgerald M.G."/>
            <person name="Arachchi H.M."/>
            <person name="Zeng Q."/>
            <person name="Mehta T."/>
            <person name="Griggs A."/>
            <person name="Birren B.W."/>
            <person name="Toney N.C."/>
            <person name="Carr J."/>
            <person name="Posey J."/>
            <person name="Butler W.R."/>
        </authorList>
    </citation>
    <scope>NUCLEOTIDE SEQUENCE [LARGE SCALE GENOMIC DNA]</scope>
    <source>
        <strain evidence="8">ATCC BAA-974 / DSM 45345 / CCUG 50838 / CIP 108380 / JCM 13579 / CDC 945</strain>
    </source>
</reference>
<dbReference type="RefSeq" id="WP_007468763.1">
    <property type="nucleotide sequence ID" value="NZ_KI391954.1"/>
</dbReference>
<dbReference type="GO" id="GO:0009247">
    <property type="term" value="P:glycolipid biosynthetic process"/>
    <property type="evidence" value="ECO:0007669"/>
    <property type="project" value="TreeGrafter"/>
</dbReference>
<comment type="catalytic activity">
    <reaction evidence="5">
        <text>a di-trans,poly-cis-dolichyl phosphate + GDP-alpha-D-mannose = a di-trans,poly-cis-dolichyl beta-D-mannosyl phosphate + GDP</text>
        <dbReference type="Rhea" id="RHEA:21184"/>
        <dbReference type="Rhea" id="RHEA-COMP:19498"/>
        <dbReference type="Rhea" id="RHEA-COMP:19501"/>
        <dbReference type="ChEBI" id="CHEBI:57527"/>
        <dbReference type="ChEBI" id="CHEBI:57683"/>
        <dbReference type="ChEBI" id="CHEBI:58189"/>
        <dbReference type="ChEBI" id="CHEBI:58211"/>
        <dbReference type="EC" id="2.4.1.83"/>
    </reaction>
</comment>
<comment type="similarity">
    <text evidence="1">Belongs to the glycosyltransferase 2 family.</text>
</comment>
<dbReference type="CDD" id="cd06442">
    <property type="entry name" value="DPM1_like"/>
    <property type="match status" value="1"/>
</dbReference>
<dbReference type="InterPro" id="IPR029044">
    <property type="entry name" value="Nucleotide-diphossugar_trans"/>
</dbReference>
<proteinExistence type="inferred from homology"/>
<keyword evidence="4" id="KW-0808">Transferase</keyword>
<evidence type="ECO:0000256" key="3">
    <source>
        <dbReference type="ARBA" id="ARBA00022676"/>
    </source>
</evidence>
<gene>
    <name evidence="7" type="ORF">HMPREF9336_01192</name>
</gene>
<feature type="domain" description="Glycosyltransferase 2-like" evidence="6">
    <location>
        <begin position="9"/>
        <end position="174"/>
    </location>
</feature>
<dbReference type="GO" id="GO:0016020">
    <property type="term" value="C:membrane"/>
    <property type="evidence" value="ECO:0007669"/>
    <property type="project" value="GOC"/>
</dbReference>
<dbReference type="eggNOG" id="COG1216">
    <property type="taxonomic scope" value="Bacteria"/>
</dbReference>
<evidence type="ECO:0000256" key="4">
    <source>
        <dbReference type="ARBA" id="ARBA00022679"/>
    </source>
</evidence>
<dbReference type="Proteomes" id="UP000004816">
    <property type="component" value="Unassembled WGS sequence"/>
</dbReference>
<dbReference type="SUPFAM" id="SSF53448">
    <property type="entry name" value="Nucleotide-diphospho-sugar transferases"/>
    <property type="match status" value="1"/>
</dbReference>
<accession>E5XNX1</accession>
<evidence type="ECO:0000256" key="5">
    <source>
        <dbReference type="ARBA" id="ARBA00050499"/>
    </source>
</evidence>
<keyword evidence="8" id="KW-1185">Reference proteome</keyword>
<dbReference type="GO" id="GO:0004582">
    <property type="term" value="F:dolichyl-phosphate beta-D-mannosyltransferase activity"/>
    <property type="evidence" value="ECO:0007669"/>
    <property type="project" value="UniProtKB-EC"/>
</dbReference>
<dbReference type="OrthoDB" id="9810303at2"/>
<dbReference type="PANTHER" id="PTHR43398">
    <property type="entry name" value="DOLICHOL-PHOSPHATE MANNOSYLTRANSFERASE SUBUNIT 1"/>
    <property type="match status" value="1"/>
</dbReference>
<comment type="caution">
    <text evidence="7">The sequence shown here is derived from an EMBL/GenBank/DDBJ whole genome shotgun (WGS) entry which is preliminary data.</text>
</comment>
<dbReference type="Pfam" id="PF00535">
    <property type="entry name" value="Glycos_transf_2"/>
    <property type="match status" value="1"/>
</dbReference>
<evidence type="ECO:0000256" key="2">
    <source>
        <dbReference type="ARBA" id="ARBA00012704"/>
    </source>
</evidence>